<dbReference type="SFLD" id="SFLDS00005">
    <property type="entry name" value="Isoprenoid_Synthase_Type_I"/>
    <property type="match status" value="1"/>
</dbReference>
<dbReference type="GO" id="GO:0046872">
    <property type="term" value="F:metal ion binding"/>
    <property type="evidence" value="ECO:0007669"/>
    <property type="project" value="UniProtKB-KW"/>
</dbReference>
<dbReference type="RefSeq" id="XP_027200861.1">
    <property type="nucleotide sequence ID" value="XM_027345060.1"/>
</dbReference>
<dbReference type="PANTHER" id="PTHR11525">
    <property type="entry name" value="FARNESYL-PYROPHOSPHATE SYNTHETASE"/>
    <property type="match status" value="1"/>
</dbReference>
<dbReference type="GO" id="GO:0005737">
    <property type="term" value="C:cytoplasm"/>
    <property type="evidence" value="ECO:0007669"/>
    <property type="project" value="TreeGrafter"/>
</dbReference>
<dbReference type="OMA" id="NVIHENW"/>
<dbReference type="PANTHER" id="PTHR11525:SF0">
    <property type="entry name" value="FARNESYL PYROPHOSPHATE SYNTHASE"/>
    <property type="match status" value="1"/>
</dbReference>
<evidence type="ECO:0000256" key="1">
    <source>
        <dbReference type="ARBA" id="ARBA00001946"/>
    </source>
</evidence>
<evidence type="ECO:0000313" key="9">
    <source>
        <dbReference type="RefSeq" id="XP_027200861.1"/>
    </source>
</evidence>
<dbReference type="KEGG" id="dpte:113794909"/>
<keyword evidence="3" id="KW-0479">Metal-binding</keyword>
<sequence length="437" mass="50572">MLSRNIHRINSRSIVSSLSKLFDKNSSSTTTTTISKSQLIINTRSNLLIHSTRNMVTQTKPGDKLIQKTSNQQQPSTTIDLNEFNDIYEQAHLKAIDDINNDELPQSINQSLNEAKEWLKTVMDYNVGKGKCNRARICWLAYRQLCSTTSNDDSLLMINREEKNLQIGILGFCLELLQAYFLIYDDIMDGSLTRRGQNCWYRKDEVGMIAINDGVMLSSLMHYLLKQNLGSSPMYTKIVELFNDVTRYTSYGQCLDILSNPHSSSIDFSKFTQERYATIVQFKTAYYTFSLPIRLAMYLVGISDPNVHQEAEEILLKIGHFFQAQDDYLDCFGNPQVTGKIGTDIEDGKCSWLFIQAKNLANDNQRKLLYQHYGCKSEESIQIVRNLYKELCLEKIFAEYEQQKYHDICSRIEQIEEKILPKDLFHMVLTMIYKRKQ</sequence>
<evidence type="ECO:0000313" key="8">
    <source>
        <dbReference type="Proteomes" id="UP000515146"/>
    </source>
</evidence>
<dbReference type="InterPro" id="IPR000092">
    <property type="entry name" value="Polyprenyl_synt"/>
</dbReference>
<name>A0A6P6Y773_DERPT</name>
<dbReference type="GO" id="GO:0045337">
    <property type="term" value="P:farnesyl diphosphate biosynthetic process"/>
    <property type="evidence" value="ECO:0007669"/>
    <property type="project" value="TreeGrafter"/>
</dbReference>
<dbReference type="GO" id="GO:0004337">
    <property type="term" value="F:(2E,6E)-farnesyl diphosphate synthase activity"/>
    <property type="evidence" value="ECO:0007669"/>
    <property type="project" value="TreeGrafter"/>
</dbReference>
<dbReference type="PROSITE" id="PS00723">
    <property type="entry name" value="POLYPRENYL_SYNTHASE_1"/>
    <property type="match status" value="1"/>
</dbReference>
<dbReference type="SUPFAM" id="SSF48576">
    <property type="entry name" value="Terpenoid synthases"/>
    <property type="match status" value="1"/>
</dbReference>
<evidence type="ECO:0000256" key="7">
    <source>
        <dbReference type="RuleBase" id="RU004466"/>
    </source>
</evidence>
<proteinExistence type="inferred from homology"/>
<dbReference type="SFLD" id="SFLDG01017">
    <property type="entry name" value="Polyprenyl_Transferase_Like"/>
    <property type="match status" value="1"/>
</dbReference>
<dbReference type="InterPro" id="IPR039702">
    <property type="entry name" value="FPS1-like"/>
</dbReference>
<dbReference type="Pfam" id="PF00348">
    <property type="entry name" value="polyprenyl_synt"/>
    <property type="match status" value="1"/>
</dbReference>
<evidence type="ECO:0000256" key="6">
    <source>
        <dbReference type="ARBA" id="ARBA00034546"/>
    </source>
</evidence>
<dbReference type="FunCoup" id="A0A6P6Y773">
    <property type="interactions" value="1204"/>
</dbReference>
<dbReference type="Gene3D" id="1.10.600.10">
    <property type="entry name" value="Farnesyl Diphosphate Synthase"/>
    <property type="match status" value="1"/>
</dbReference>
<dbReference type="GO" id="GO:0042811">
    <property type="term" value="P:pheromone biosynthetic process"/>
    <property type="evidence" value="ECO:0007669"/>
    <property type="project" value="UniProtKB-ARBA"/>
</dbReference>
<dbReference type="InParanoid" id="A0A6P6Y773"/>
<evidence type="ECO:0000256" key="5">
    <source>
        <dbReference type="ARBA" id="ARBA00033740"/>
    </source>
</evidence>
<reference evidence="9" key="1">
    <citation type="submission" date="2025-08" db="UniProtKB">
        <authorList>
            <consortium name="RefSeq"/>
        </authorList>
    </citation>
    <scope>IDENTIFICATION</scope>
    <source>
        <strain evidence="9">Airmid</strain>
    </source>
</reference>
<evidence type="ECO:0000256" key="2">
    <source>
        <dbReference type="ARBA" id="ARBA00022679"/>
    </source>
</evidence>
<dbReference type="GO" id="GO:0004161">
    <property type="term" value="F:dimethylallyltranstransferase activity"/>
    <property type="evidence" value="ECO:0007669"/>
    <property type="project" value="TreeGrafter"/>
</dbReference>
<dbReference type="InterPro" id="IPR008949">
    <property type="entry name" value="Isoprenoid_synthase_dom_sf"/>
</dbReference>
<protein>
    <recommendedName>
        <fullName evidence="6">Farnesyl pyrophosphate synthase</fullName>
    </recommendedName>
</protein>
<dbReference type="Proteomes" id="UP000515146">
    <property type="component" value="Unplaced"/>
</dbReference>
<keyword evidence="2 7" id="KW-0808">Transferase</keyword>
<evidence type="ECO:0000256" key="4">
    <source>
        <dbReference type="ARBA" id="ARBA00022842"/>
    </source>
</evidence>
<dbReference type="OrthoDB" id="10257492at2759"/>
<comment type="pathway">
    <text evidence="5">Pheromone biosynthesis.</text>
</comment>
<comment type="similarity">
    <text evidence="7">Belongs to the FPP/GGPP synthase family.</text>
</comment>
<gene>
    <name evidence="9" type="primary">LOC113794909</name>
</gene>
<dbReference type="CDD" id="cd00685">
    <property type="entry name" value="Trans_IPPS_HT"/>
    <property type="match status" value="1"/>
</dbReference>
<dbReference type="AlphaFoldDB" id="A0A6P6Y773"/>
<organism evidence="8 9">
    <name type="scientific">Dermatophagoides pteronyssinus</name>
    <name type="common">European house dust mite</name>
    <dbReference type="NCBI Taxonomy" id="6956"/>
    <lineage>
        <taxon>Eukaryota</taxon>
        <taxon>Metazoa</taxon>
        <taxon>Ecdysozoa</taxon>
        <taxon>Arthropoda</taxon>
        <taxon>Chelicerata</taxon>
        <taxon>Arachnida</taxon>
        <taxon>Acari</taxon>
        <taxon>Acariformes</taxon>
        <taxon>Sarcoptiformes</taxon>
        <taxon>Astigmata</taxon>
        <taxon>Psoroptidia</taxon>
        <taxon>Analgoidea</taxon>
        <taxon>Pyroglyphidae</taxon>
        <taxon>Dermatophagoidinae</taxon>
        <taxon>Dermatophagoides</taxon>
    </lineage>
</organism>
<accession>A0A6P6Y773</accession>
<comment type="cofactor">
    <cofactor evidence="1">
        <name>Mg(2+)</name>
        <dbReference type="ChEBI" id="CHEBI:18420"/>
    </cofactor>
</comment>
<keyword evidence="8" id="KW-1185">Reference proteome</keyword>
<dbReference type="InterPro" id="IPR033749">
    <property type="entry name" value="Polyprenyl_synt_CS"/>
</dbReference>
<evidence type="ECO:0000256" key="3">
    <source>
        <dbReference type="ARBA" id="ARBA00022723"/>
    </source>
</evidence>
<keyword evidence="4" id="KW-0460">Magnesium</keyword>